<dbReference type="EMBL" id="WBZC01000003">
    <property type="protein sequence ID" value="KAB3539089.1"/>
    <property type="molecule type" value="Genomic_DNA"/>
</dbReference>
<proteinExistence type="inferred from homology"/>
<evidence type="ECO:0000256" key="3">
    <source>
        <dbReference type="ARBA" id="ARBA00022617"/>
    </source>
</evidence>
<keyword evidence="9" id="KW-0963">Cytoplasm</keyword>
<dbReference type="SFLD" id="SFLDG01082">
    <property type="entry name" value="B12-binding_domain_containing"/>
    <property type="match status" value="1"/>
</dbReference>
<dbReference type="SFLD" id="SFLDF00288">
    <property type="entry name" value="HemN-like__clustered_with_nucl"/>
    <property type="match status" value="1"/>
</dbReference>
<dbReference type="Gene3D" id="3.20.20.70">
    <property type="entry name" value="Aldolase class I"/>
    <property type="match status" value="1"/>
</dbReference>
<dbReference type="InterPro" id="IPR010723">
    <property type="entry name" value="HemN_C"/>
</dbReference>
<keyword evidence="4 9" id="KW-0949">S-adenosyl-L-methionine</keyword>
<accession>A0A6I0FK09</accession>
<evidence type="ECO:0000256" key="8">
    <source>
        <dbReference type="ARBA" id="ARBA00023186"/>
    </source>
</evidence>
<dbReference type="InterPro" id="IPR004559">
    <property type="entry name" value="HemW-like"/>
</dbReference>
<evidence type="ECO:0000256" key="4">
    <source>
        <dbReference type="ARBA" id="ARBA00022691"/>
    </source>
</evidence>
<evidence type="ECO:0000256" key="6">
    <source>
        <dbReference type="ARBA" id="ARBA00023004"/>
    </source>
</evidence>
<evidence type="ECO:0000256" key="1">
    <source>
        <dbReference type="ARBA" id="ARBA00006100"/>
    </source>
</evidence>
<evidence type="ECO:0000256" key="2">
    <source>
        <dbReference type="ARBA" id="ARBA00017228"/>
    </source>
</evidence>
<feature type="domain" description="Radical SAM core" evidence="10">
    <location>
        <begin position="1"/>
        <end position="234"/>
    </location>
</feature>
<comment type="subcellular location">
    <subcellularLocation>
        <location evidence="9">Cytoplasm</location>
    </subcellularLocation>
</comment>
<dbReference type="AlphaFoldDB" id="A0A6I0FK09"/>
<keyword evidence="3 9" id="KW-0349">Heme</keyword>
<dbReference type="OrthoDB" id="9808022at2"/>
<dbReference type="CDD" id="cd01335">
    <property type="entry name" value="Radical_SAM"/>
    <property type="match status" value="1"/>
</dbReference>
<evidence type="ECO:0000259" key="10">
    <source>
        <dbReference type="PROSITE" id="PS51918"/>
    </source>
</evidence>
<dbReference type="Pfam" id="PF06969">
    <property type="entry name" value="HemN_C"/>
    <property type="match status" value="1"/>
</dbReference>
<keyword evidence="12" id="KW-1185">Reference proteome</keyword>
<name>A0A6I0FK09_9FIRM</name>
<dbReference type="SFLD" id="SFLDF00562">
    <property type="entry name" value="HemN-like__clustered_with_heat"/>
    <property type="match status" value="1"/>
</dbReference>
<dbReference type="PANTHER" id="PTHR13932:SF5">
    <property type="entry name" value="RADICAL S-ADENOSYL METHIONINE DOMAIN-CONTAINING PROTEIN 1, MITOCHONDRIAL"/>
    <property type="match status" value="1"/>
</dbReference>
<dbReference type="PANTHER" id="PTHR13932">
    <property type="entry name" value="COPROPORPHYRINIGEN III OXIDASE"/>
    <property type="match status" value="1"/>
</dbReference>
<comment type="function">
    <text evidence="9">Probably acts as a heme chaperone, transferring heme to an unknown acceptor. Binds one molecule of heme per monomer, possibly covalently. Binds 1 [4Fe-4S] cluster. The cluster is coordinated with 3 cysteines and an exchangeable S-adenosyl-L-methionine.</text>
</comment>
<dbReference type="PROSITE" id="PS51918">
    <property type="entry name" value="RADICAL_SAM"/>
    <property type="match status" value="1"/>
</dbReference>
<protein>
    <recommendedName>
        <fullName evidence="2 9">Heme chaperone HemW</fullName>
    </recommendedName>
</protein>
<evidence type="ECO:0000256" key="9">
    <source>
        <dbReference type="RuleBase" id="RU364116"/>
    </source>
</evidence>
<dbReference type="NCBIfam" id="TIGR00539">
    <property type="entry name" value="hemN_rel"/>
    <property type="match status" value="1"/>
</dbReference>
<comment type="caution">
    <text evidence="11">The sequence shown here is derived from an EMBL/GenBank/DDBJ whole genome shotgun (WGS) entry which is preliminary data.</text>
</comment>
<comment type="similarity">
    <text evidence="1">Belongs to the anaerobic coproporphyrinogen-III oxidase family. HemW subfamily.</text>
</comment>
<dbReference type="GO" id="GO:0046872">
    <property type="term" value="F:metal ion binding"/>
    <property type="evidence" value="ECO:0007669"/>
    <property type="project" value="UniProtKB-UniRule"/>
</dbReference>
<sequence length="379" mass="44019">MLDIGLYIHIPFCERKCFYCDFNSFEGEKAKILPYLKALLKEIELYSHRLRECRIKTIFIGGGTPSLLMGEDIYNILNTIIKKYRVANNIEITIETNPGTLRIDKLNDYKTAGINRLSVGLQACQDHHLKRLGRIHSYKEFMDNIKSVKKIGFNNINVDLMFSLPNQTLNEWRTSLRQMVELEIPHISAYSLILEEGTALYKDYKSKKLVPLKEEQELEMFHYTIDYLKQKNYNHYEISNFGKEGFECKHNLIYWNNEFYLGLGAGAHSYMSEGRFNNVVNIDDYIRLLNNGEAPVNEITKLTTKDEISETMFLGLRMMAGVSIPKFKKRFGICPFTIYKDKLVQLEKQNLITITKDTIKLTPKGIDLANLVFAEMLIN</sequence>
<dbReference type="GO" id="GO:0006779">
    <property type="term" value="P:porphyrin-containing compound biosynthetic process"/>
    <property type="evidence" value="ECO:0007669"/>
    <property type="project" value="InterPro"/>
</dbReference>
<dbReference type="InterPro" id="IPR013785">
    <property type="entry name" value="Aldolase_TIM"/>
</dbReference>
<dbReference type="Pfam" id="PF04055">
    <property type="entry name" value="Radical_SAM"/>
    <property type="match status" value="1"/>
</dbReference>
<dbReference type="InterPro" id="IPR034505">
    <property type="entry name" value="Coproporphyrinogen-III_oxidase"/>
</dbReference>
<gene>
    <name evidence="11" type="ORF">F8154_01255</name>
</gene>
<dbReference type="SMART" id="SM00729">
    <property type="entry name" value="Elp3"/>
    <property type="match status" value="1"/>
</dbReference>
<dbReference type="GO" id="GO:0051539">
    <property type="term" value="F:4 iron, 4 sulfur cluster binding"/>
    <property type="evidence" value="ECO:0007669"/>
    <property type="project" value="UniProtKB-UniRule"/>
</dbReference>
<dbReference type="InterPro" id="IPR006638">
    <property type="entry name" value="Elp3/MiaA/NifB-like_rSAM"/>
</dbReference>
<evidence type="ECO:0000256" key="7">
    <source>
        <dbReference type="ARBA" id="ARBA00023014"/>
    </source>
</evidence>
<dbReference type="SUPFAM" id="SSF102114">
    <property type="entry name" value="Radical SAM enzymes"/>
    <property type="match status" value="1"/>
</dbReference>
<keyword evidence="9" id="KW-0004">4Fe-4S</keyword>
<evidence type="ECO:0000256" key="5">
    <source>
        <dbReference type="ARBA" id="ARBA00022723"/>
    </source>
</evidence>
<dbReference type="SFLD" id="SFLDG01065">
    <property type="entry name" value="anaerobic_coproporphyrinogen-I"/>
    <property type="match status" value="1"/>
</dbReference>
<dbReference type="InterPro" id="IPR007197">
    <property type="entry name" value="rSAM"/>
</dbReference>
<dbReference type="GO" id="GO:0004109">
    <property type="term" value="F:coproporphyrinogen oxidase activity"/>
    <property type="evidence" value="ECO:0007669"/>
    <property type="project" value="InterPro"/>
</dbReference>
<evidence type="ECO:0000313" key="11">
    <source>
        <dbReference type="EMBL" id="KAB3539089.1"/>
    </source>
</evidence>
<evidence type="ECO:0000313" key="12">
    <source>
        <dbReference type="Proteomes" id="UP000432715"/>
    </source>
</evidence>
<keyword evidence="8 9" id="KW-0143">Chaperone</keyword>
<dbReference type="Proteomes" id="UP000432715">
    <property type="component" value="Unassembled WGS sequence"/>
</dbReference>
<reference evidence="11 12" key="1">
    <citation type="submission" date="2019-10" db="EMBL/GenBank/DDBJ databases">
        <title>Alkaliphilus serpentinus sp. nov. and Alkaliphilus pronyensis sp. nov., two novel anaerobic alkaliphilic species isolated from the serpentinized-hosted hydrothermal field of the Prony Bay (New Caledonia).</title>
        <authorList>
            <person name="Postec A."/>
        </authorList>
    </citation>
    <scope>NUCLEOTIDE SEQUENCE [LARGE SCALE GENOMIC DNA]</scope>
    <source>
        <strain evidence="11 12">LacV</strain>
    </source>
</reference>
<keyword evidence="5 9" id="KW-0479">Metal-binding</keyword>
<keyword evidence="6 9" id="KW-0408">Iron</keyword>
<organism evidence="11 12">
    <name type="scientific">Alkaliphilus pronyensis</name>
    <dbReference type="NCBI Taxonomy" id="1482732"/>
    <lineage>
        <taxon>Bacteria</taxon>
        <taxon>Bacillati</taxon>
        <taxon>Bacillota</taxon>
        <taxon>Clostridia</taxon>
        <taxon>Peptostreptococcales</taxon>
        <taxon>Natronincolaceae</taxon>
        <taxon>Alkaliphilus</taxon>
    </lineage>
</organism>
<dbReference type="SFLD" id="SFLDS00029">
    <property type="entry name" value="Radical_SAM"/>
    <property type="match status" value="1"/>
</dbReference>
<dbReference type="RefSeq" id="WP_151859768.1">
    <property type="nucleotide sequence ID" value="NZ_WBZC01000003.1"/>
</dbReference>
<dbReference type="GO" id="GO:0005737">
    <property type="term" value="C:cytoplasm"/>
    <property type="evidence" value="ECO:0007669"/>
    <property type="project" value="UniProtKB-SubCell"/>
</dbReference>
<keyword evidence="7 9" id="KW-0411">Iron-sulfur</keyword>
<dbReference type="InterPro" id="IPR058240">
    <property type="entry name" value="rSAM_sf"/>
</dbReference>